<dbReference type="InterPro" id="IPR011057">
    <property type="entry name" value="Mss4-like_sf"/>
</dbReference>
<evidence type="ECO:0000259" key="4">
    <source>
        <dbReference type="PROSITE" id="PS51790"/>
    </source>
</evidence>
<dbReference type="PANTHER" id="PTHR10173">
    <property type="entry name" value="METHIONINE SULFOXIDE REDUCTASE"/>
    <property type="match status" value="1"/>
</dbReference>
<proteinExistence type="predicted"/>
<dbReference type="SUPFAM" id="SSF51316">
    <property type="entry name" value="Mss4-like"/>
    <property type="match status" value="1"/>
</dbReference>
<dbReference type="RefSeq" id="WP_173065155.1">
    <property type="nucleotide sequence ID" value="NZ_AP022853.1"/>
</dbReference>
<organism evidence="5 6">
    <name type="scientific">Sulfurimicrobium lacus</name>
    <dbReference type="NCBI Taxonomy" id="2715678"/>
    <lineage>
        <taxon>Bacteria</taxon>
        <taxon>Pseudomonadati</taxon>
        <taxon>Pseudomonadota</taxon>
        <taxon>Betaproteobacteria</taxon>
        <taxon>Nitrosomonadales</taxon>
        <taxon>Sulfuricellaceae</taxon>
        <taxon>Sulfurimicrobium</taxon>
    </lineage>
</organism>
<dbReference type="Proteomes" id="UP000502260">
    <property type="component" value="Chromosome"/>
</dbReference>
<sequence>MDRRTFITLAAGGAGFMALPGLLAPLRAIAAERIDKIIKSDAEWKKLLTPAQYDVLRREGTEAPFSSPLDHEKRSGMFVCVACDLPLFPSKYKFDSGTGWPSFYDVLPGHVETTKDFKLVLPRIEYHCARCGGHHGHVFDDGPRPTGLRYCNNGVALKFIPGKAS</sequence>
<dbReference type="EC" id="1.8.4.12" evidence="1"/>
<dbReference type="PANTHER" id="PTHR10173:SF57">
    <property type="entry name" value="PEPTIDE-METHIONINE (R)-S-OXIDE REDUCTASE"/>
    <property type="match status" value="1"/>
</dbReference>
<comment type="catalytic activity">
    <reaction evidence="3">
        <text>L-methionyl-[protein] + [thioredoxin]-disulfide + H2O = L-methionyl-(R)-S-oxide-[protein] + [thioredoxin]-dithiol</text>
        <dbReference type="Rhea" id="RHEA:24164"/>
        <dbReference type="Rhea" id="RHEA-COMP:10698"/>
        <dbReference type="Rhea" id="RHEA-COMP:10700"/>
        <dbReference type="Rhea" id="RHEA-COMP:12313"/>
        <dbReference type="Rhea" id="RHEA-COMP:12314"/>
        <dbReference type="ChEBI" id="CHEBI:15377"/>
        <dbReference type="ChEBI" id="CHEBI:16044"/>
        <dbReference type="ChEBI" id="CHEBI:29950"/>
        <dbReference type="ChEBI" id="CHEBI:45764"/>
        <dbReference type="ChEBI" id="CHEBI:50058"/>
        <dbReference type="EC" id="1.8.4.12"/>
    </reaction>
</comment>
<dbReference type="InterPro" id="IPR028427">
    <property type="entry name" value="Met_Sox_Rdtase_MsrB"/>
</dbReference>
<keyword evidence="6" id="KW-1185">Reference proteome</keyword>
<gene>
    <name evidence="5" type="ORF">SKTS_23630</name>
</gene>
<evidence type="ECO:0000256" key="2">
    <source>
        <dbReference type="ARBA" id="ARBA00023002"/>
    </source>
</evidence>
<dbReference type="GO" id="GO:0005737">
    <property type="term" value="C:cytoplasm"/>
    <property type="evidence" value="ECO:0007669"/>
    <property type="project" value="TreeGrafter"/>
</dbReference>
<evidence type="ECO:0000256" key="3">
    <source>
        <dbReference type="ARBA" id="ARBA00048488"/>
    </source>
</evidence>
<dbReference type="InterPro" id="IPR002579">
    <property type="entry name" value="Met_Sox_Rdtase_MsrB_dom"/>
</dbReference>
<dbReference type="NCBIfam" id="TIGR00357">
    <property type="entry name" value="peptide-methionine (R)-S-oxide reductase MsrB"/>
    <property type="match status" value="1"/>
</dbReference>
<dbReference type="PROSITE" id="PS51790">
    <property type="entry name" value="MSRB"/>
    <property type="match status" value="1"/>
</dbReference>
<dbReference type="PROSITE" id="PS51318">
    <property type="entry name" value="TAT"/>
    <property type="match status" value="1"/>
</dbReference>
<evidence type="ECO:0000256" key="1">
    <source>
        <dbReference type="ARBA" id="ARBA00012499"/>
    </source>
</evidence>
<feature type="domain" description="MsrB" evidence="4">
    <location>
        <begin position="41"/>
        <end position="162"/>
    </location>
</feature>
<dbReference type="GO" id="GO:0033743">
    <property type="term" value="F:peptide-methionine (R)-S-oxide reductase activity"/>
    <property type="evidence" value="ECO:0007669"/>
    <property type="project" value="UniProtKB-EC"/>
</dbReference>
<dbReference type="Gene3D" id="2.170.150.20">
    <property type="entry name" value="Peptide methionine sulfoxide reductase"/>
    <property type="match status" value="1"/>
</dbReference>
<dbReference type="GO" id="GO:0006979">
    <property type="term" value="P:response to oxidative stress"/>
    <property type="evidence" value="ECO:0007669"/>
    <property type="project" value="InterPro"/>
</dbReference>
<protein>
    <recommendedName>
        <fullName evidence="1">peptide-methionine (R)-S-oxide reductase</fullName>
        <ecNumber evidence="1">1.8.4.12</ecNumber>
    </recommendedName>
</protein>
<evidence type="ECO:0000313" key="6">
    <source>
        <dbReference type="Proteomes" id="UP000502260"/>
    </source>
</evidence>
<dbReference type="InterPro" id="IPR006311">
    <property type="entry name" value="TAT_signal"/>
</dbReference>
<dbReference type="GO" id="GO:0030091">
    <property type="term" value="P:protein repair"/>
    <property type="evidence" value="ECO:0007669"/>
    <property type="project" value="InterPro"/>
</dbReference>
<keyword evidence="2" id="KW-0560">Oxidoreductase</keyword>
<reference evidence="6" key="1">
    <citation type="submission" date="2020-03" db="EMBL/GenBank/DDBJ databases">
        <title>Complete genome sequence of sulfur-oxidizing bacterium skT11.</title>
        <authorList>
            <person name="Kanda M."/>
            <person name="Kojima H."/>
            <person name="Fukui M."/>
        </authorList>
    </citation>
    <scope>NUCLEOTIDE SEQUENCE [LARGE SCALE GENOMIC DNA]</scope>
    <source>
        <strain evidence="6">skT11</strain>
    </source>
</reference>
<dbReference type="Pfam" id="PF01641">
    <property type="entry name" value="SelR"/>
    <property type="match status" value="1"/>
</dbReference>
<dbReference type="AlphaFoldDB" id="A0A6F8VEF3"/>
<dbReference type="KEGG" id="slac:SKTS_23630"/>
<dbReference type="EMBL" id="AP022853">
    <property type="protein sequence ID" value="BCB27477.1"/>
    <property type="molecule type" value="Genomic_DNA"/>
</dbReference>
<accession>A0A6F8VEF3</accession>
<name>A0A6F8VEF3_9PROT</name>
<evidence type="ECO:0000313" key="5">
    <source>
        <dbReference type="EMBL" id="BCB27477.1"/>
    </source>
</evidence>